<sequence>MAHRTVSRGGGRKRGRVAATATALALGIVVPPSHADPSPQPQDIKAELGYTCALPDGSTGPAQIRVSTTLPSTAAVGETVQPSVVAVVVEMPAGSVTPLLGDDARAVTASTSLTIALAQSRHRAEAVWTGTGQAPAPVPDAGPLTVTTSGEVPSVTAGSPGDLTFSAAGLSLRLTPLTGEDGQQADSPVTLNCTPEEPSPELATVTVEETTAPSTGPSGPPTAPSVTTGSTPPSAPPSPQPREQEGTAAAQAAAAPPCAGDRNVPQYLVAYATGFSNVTKLKGAAEIPVSCARIIQGPQRPVFMNGKLHLLQDSFATLDHEGRPRTPPVEATFLGFGFMPTTATMQLEQMPLRTDDQGNPVANVKSDLRIDNAFDGVGQTVITMDLVVHITKVMVNGQALDVGARCRTRTPFTLTLTGNAVRRGGVFLPGSYTLVTGGPLTGEATIPAFSGCGAAEDLDPLFTASISGSPGYVKQIQGAPCASGVPVPDSRFCTPDVQPVDIPEPQR</sequence>
<feature type="domain" description="DUF6801" evidence="3">
    <location>
        <begin position="50"/>
        <end position="199"/>
    </location>
</feature>
<dbReference type="Pfam" id="PF20611">
    <property type="entry name" value="DUF6801"/>
    <property type="match status" value="1"/>
</dbReference>
<gene>
    <name evidence="4" type="ORF">J4032_14230</name>
</gene>
<evidence type="ECO:0000313" key="5">
    <source>
        <dbReference type="Proteomes" id="UP000828924"/>
    </source>
</evidence>
<evidence type="ECO:0000313" key="4">
    <source>
        <dbReference type="EMBL" id="UNM12535.1"/>
    </source>
</evidence>
<dbReference type="InterPro" id="IPR046542">
    <property type="entry name" value="DUF6801"/>
</dbReference>
<dbReference type="RefSeq" id="WP_242331142.1">
    <property type="nucleotide sequence ID" value="NZ_CP071872.1"/>
</dbReference>
<feature type="signal peptide" evidence="2">
    <location>
        <begin position="1"/>
        <end position="35"/>
    </location>
</feature>
<protein>
    <recommendedName>
        <fullName evidence="3">DUF6801 domain-containing protein</fullName>
    </recommendedName>
</protein>
<keyword evidence="5" id="KW-1185">Reference proteome</keyword>
<feature type="compositionally biased region" description="Low complexity" evidence="1">
    <location>
        <begin position="248"/>
        <end position="259"/>
    </location>
</feature>
<evidence type="ECO:0000259" key="3">
    <source>
        <dbReference type="Pfam" id="PF20611"/>
    </source>
</evidence>
<reference evidence="4 5" key="1">
    <citation type="submission" date="2021-03" db="EMBL/GenBank/DDBJ databases">
        <title>Complete genome of Streptomyces formicae strain 1H-GS9 (DSM 100524).</title>
        <authorList>
            <person name="Atanasov K.E."/>
            <person name="Altabella T."/>
            <person name="Ferrer A."/>
        </authorList>
    </citation>
    <scope>NUCLEOTIDE SEQUENCE [LARGE SCALE GENOMIC DNA]</scope>
    <source>
        <strain evidence="4 5">1H-GS9</strain>
    </source>
</reference>
<dbReference type="EMBL" id="CP071872">
    <property type="protein sequence ID" value="UNM12535.1"/>
    <property type="molecule type" value="Genomic_DNA"/>
</dbReference>
<feature type="region of interest" description="Disordered" evidence="1">
    <location>
        <begin position="177"/>
        <end position="259"/>
    </location>
</feature>
<accession>A0ABY3WK85</accession>
<feature type="compositionally biased region" description="Polar residues" evidence="1">
    <location>
        <begin position="184"/>
        <end position="193"/>
    </location>
</feature>
<evidence type="ECO:0000256" key="2">
    <source>
        <dbReference type="SAM" id="SignalP"/>
    </source>
</evidence>
<evidence type="ECO:0000256" key="1">
    <source>
        <dbReference type="SAM" id="MobiDB-lite"/>
    </source>
</evidence>
<name>A0ABY3WK85_9ACTN</name>
<keyword evidence="2" id="KW-0732">Signal</keyword>
<feature type="compositionally biased region" description="Low complexity" evidence="1">
    <location>
        <begin position="203"/>
        <end position="217"/>
    </location>
</feature>
<dbReference type="Proteomes" id="UP000828924">
    <property type="component" value="Chromosome"/>
</dbReference>
<organism evidence="4 5">
    <name type="scientific">Streptomyces formicae</name>
    <dbReference type="NCBI Taxonomy" id="1616117"/>
    <lineage>
        <taxon>Bacteria</taxon>
        <taxon>Bacillati</taxon>
        <taxon>Actinomycetota</taxon>
        <taxon>Actinomycetes</taxon>
        <taxon>Kitasatosporales</taxon>
        <taxon>Streptomycetaceae</taxon>
        <taxon>Streptomyces</taxon>
    </lineage>
</organism>
<feature type="chain" id="PRO_5045228130" description="DUF6801 domain-containing protein" evidence="2">
    <location>
        <begin position="36"/>
        <end position="507"/>
    </location>
</feature>
<proteinExistence type="predicted"/>